<dbReference type="InterPro" id="IPR036390">
    <property type="entry name" value="WH_DNA-bd_sf"/>
</dbReference>
<evidence type="ECO:0000256" key="2">
    <source>
        <dbReference type="ARBA" id="ARBA00023015"/>
    </source>
</evidence>
<protein>
    <submittedName>
        <fullName evidence="6">LysR family transcriptional regulator</fullName>
    </submittedName>
</protein>
<comment type="caution">
    <text evidence="6">The sequence shown here is derived from an EMBL/GenBank/DDBJ whole genome shotgun (WGS) entry which is preliminary data.</text>
</comment>
<dbReference type="Gene3D" id="3.40.190.290">
    <property type="match status" value="1"/>
</dbReference>
<dbReference type="Gene3D" id="1.10.10.10">
    <property type="entry name" value="Winged helix-like DNA-binding domain superfamily/Winged helix DNA-binding domain"/>
    <property type="match status" value="2"/>
</dbReference>
<sequence>MPEAARLPRLRDLAAFAAAARATSLGAAARQAGLSQPALSQAIARLEARSGQALLARGPRGSFPSAAGALLLERCARMDAQLAAGLAACGSATPPRLLTDTALDTHLAITLAGSFAAAARARGIALPSLSRTARGLEATLGVPLYRRTAAGFVTAPGGAELARRIALARIEIEQGLAELAADPGRFRLGTLPLLPRRPIALALAAAGAGLAVSAQDGSHAALVALLRQGGIDAMLGALRGAPPHPDLVEEPLRDDPFVVACGAAHPGDATPAGLAAAAWVVAAPPLPRRAVAEALFATLPARPRILLETNAAETTIAVLRQGGAMALLSAQQVAATPGLRRLEVTLPPAPPRQIGLTLRRDWRPTAAQAAFLEALREACRSAG</sequence>
<dbReference type="PANTHER" id="PTHR30126">
    <property type="entry name" value="HTH-TYPE TRANSCRIPTIONAL REGULATOR"/>
    <property type="match status" value="1"/>
</dbReference>
<dbReference type="Proteomes" id="UP000787635">
    <property type="component" value="Unassembled WGS sequence"/>
</dbReference>
<evidence type="ECO:0000313" key="7">
    <source>
        <dbReference type="Proteomes" id="UP000787635"/>
    </source>
</evidence>
<dbReference type="InterPro" id="IPR000847">
    <property type="entry name" value="LysR_HTH_N"/>
</dbReference>
<reference evidence="6 7" key="1">
    <citation type="submission" date="2020-03" db="EMBL/GenBank/DDBJ databases">
        <title>Roseomonas selenitidurans sp. nov. isolated from urban soil.</title>
        <authorList>
            <person name="Liu H."/>
        </authorList>
    </citation>
    <scope>NUCLEOTIDE SEQUENCE [LARGE SCALE GENOMIC DNA]</scope>
    <source>
        <strain evidence="6 7">BU-1</strain>
    </source>
</reference>
<keyword evidence="3" id="KW-0238">DNA-binding</keyword>
<dbReference type="CDD" id="cd05466">
    <property type="entry name" value="PBP2_LTTR_substrate"/>
    <property type="match status" value="1"/>
</dbReference>
<dbReference type="SUPFAM" id="SSF46785">
    <property type="entry name" value="Winged helix' DNA-binding domain"/>
    <property type="match status" value="2"/>
</dbReference>
<dbReference type="PRINTS" id="PR00039">
    <property type="entry name" value="HTHLYSR"/>
</dbReference>
<keyword evidence="2" id="KW-0805">Transcription regulation</keyword>
<dbReference type="PANTHER" id="PTHR30126:SF98">
    <property type="entry name" value="HTH-TYPE TRANSCRIPTIONAL ACTIVATOR BAUR"/>
    <property type="match status" value="1"/>
</dbReference>
<dbReference type="InterPro" id="IPR005119">
    <property type="entry name" value="LysR_subst-bd"/>
</dbReference>
<accession>A0ABX1DYR0</accession>
<feature type="domain" description="HTH lysR-type" evidence="5">
    <location>
        <begin position="113"/>
        <end position="154"/>
    </location>
</feature>
<dbReference type="RefSeq" id="WP_168027135.1">
    <property type="nucleotide sequence ID" value="NZ_JAAVNE010000001.1"/>
</dbReference>
<dbReference type="InterPro" id="IPR036388">
    <property type="entry name" value="WH-like_DNA-bd_sf"/>
</dbReference>
<evidence type="ECO:0000313" key="6">
    <source>
        <dbReference type="EMBL" id="NKC29520.1"/>
    </source>
</evidence>
<dbReference type="Pfam" id="PF03466">
    <property type="entry name" value="LysR_substrate"/>
    <property type="match status" value="1"/>
</dbReference>
<gene>
    <name evidence="6" type="ORF">HEQ75_01500</name>
</gene>
<dbReference type="SUPFAM" id="SSF53850">
    <property type="entry name" value="Periplasmic binding protein-like II"/>
    <property type="match status" value="1"/>
</dbReference>
<keyword evidence="7" id="KW-1185">Reference proteome</keyword>
<name>A0ABX1DYR0_9PROT</name>
<dbReference type="Pfam" id="PF00126">
    <property type="entry name" value="HTH_1"/>
    <property type="match status" value="2"/>
</dbReference>
<evidence type="ECO:0000256" key="3">
    <source>
        <dbReference type="ARBA" id="ARBA00023125"/>
    </source>
</evidence>
<feature type="domain" description="HTH lysR-type" evidence="5">
    <location>
        <begin position="8"/>
        <end position="65"/>
    </location>
</feature>
<comment type="similarity">
    <text evidence="1">Belongs to the LysR transcriptional regulatory family.</text>
</comment>
<dbReference type="EMBL" id="JAAVNE010000001">
    <property type="protein sequence ID" value="NKC29520.1"/>
    <property type="molecule type" value="Genomic_DNA"/>
</dbReference>
<keyword evidence="4" id="KW-0804">Transcription</keyword>
<evidence type="ECO:0000256" key="4">
    <source>
        <dbReference type="ARBA" id="ARBA00023163"/>
    </source>
</evidence>
<evidence type="ECO:0000259" key="5">
    <source>
        <dbReference type="PROSITE" id="PS50931"/>
    </source>
</evidence>
<dbReference type="PROSITE" id="PS50931">
    <property type="entry name" value="HTH_LYSR"/>
    <property type="match status" value="2"/>
</dbReference>
<evidence type="ECO:0000256" key="1">
    <source>
        <dbReference type="ARBA" id="ARBA00009437"/>
    </source>
</evidence>
<organism evidence="6 7">
    <name type="scientific">Falsiroseomonas selenitidurans</name>
    <dbReference type="NCBI Taxonomy" id="2716335"/>
    <lineage>
        <taxon>Bacteria</taxon>
        <taxon>Pseudomonadati</taxon>
        <taxon>Pseudomonadota</taxon>
        <taxon>Alphaproteobacteria</taxon>
        <taxon>Acetobacterales</taxon>
        <taxon>Roseomonadaceae</taxon>
        <taxon>Falsiroseomonas</taxon>
    </lineage>
</organism>
<proteinExistence type="inferred from homology"/>